<dbReference type="AlphaFoldDB" id="S4NZC7"/>
<name>S4NZC7_9NEOP</name>
<dbReference type="EMBL" id="GAIX01011397">
    <property type="protein sequence ID" value="JAA81163.1"/>
    <property type="molecule type" value="Transcribed_RNA"/>
</dbReference>
<accession>S4NZC7</accession>
<feature type="non-terminal residue" evidence="1">
    <location>
        <position position="1"/>
    </location>
</feature>
<feature type="non-terminal residue" evidence="1">
    <location>
        <position position="78"/>
    </location>
</feature>
<proteinExistence type="predicted"/>
<protein>
    <submittedName>
        <fullName evidence="1">Uncharacterized protein</fullName>
    </submittedName>
</protein>
<evidence type="ECO:0000313" key="1">
    <source>
        <dbReference type="EMBL" id="JAA81163.1"/>
    </source>
</evidence>
<sequence>DYVYLTFDEVKRRENLEDGVYDVPVKSPEKVLKVQQTANVADYYVAMEHQGPATNDENIYDNLIDVCRRNNEVPNAFP</sequence>
<organism evidence="1">
    <name type="scientific">Pararge aegeria</name>
    <name type="common">speckled wood butterfly</name>
    <dbReference type="NCBI Taxonomy" id="116150"/>
    <lineage>
        <taxon>Eukaryota</taxon>
        <taxon>Metazoa</taxon>
        <taxon>Ecdysozoa</taxon>
        <taxon>Arthropoda</taxon>
        <taxon>Hexapoda</taxon>
        <taxon>Insecta</taxon>
        <taxon>Pterygota</taxon>
        <taxon>Neoptera</taxon>
        <taxon>Endopterygota</taxon>
        <taxon>Lepidoptera</taxon>
        <taxon>Glossata</taxon>
        <taxon>Ditrysia</taxon>
        <taxon>Papilionoidea</taxon>
        <taxon>Nymphalidae</taxon>
        <taxon>Satyrinae</taxon>
        <taxon>Satyrini</taxon>
        <taxon>Parargina</taxon>
        <taxon>Pararge</taxon>
    </lineage>
</organism>
<reference evidence="1" key="1">
    <citation type="journal article" date="2013" name="BMC Genomics">
        <title>Unscrambling butterfly oogenesis.</title>
        <authorList>
            <person name="Carter J.M."/>
            <person name="Baker S.C."/>
            <person name="Pink R."/>
            <person name="Carter D.R."/>
            <person name="Collins A."/>
            <person name="Tomlin J."/>
            <person name="Gibbs M."/>
            <person name="Breuker C.J."/>
        </authorList>
    </citation>
    <scope>NUCLEOTIDE SEQUENCE</scope>
    <source>
        <tissue evidence="1">Ovary</tissue>
    </source>
</reference>
<reference evidence="1" key="2">
    <citation type="submission" date="2013-05" db="EMBL/GenBank/DDBJ databases">
        <authorList>
            <person name="Carter J.-M."/>
            <person name="Baker S.C."/>
            <person name="Pink R."/>
            <person name="Carter D.R.F."/>
            <person name="Collins A."/>
            <person name="Tomlin J."/>
            <person name="Gibbs M."/>
            <person name="Breuker C.J."/>
        </authorList>
    </citation>
    <scope>NUCLEOTIDE SEQUENCE</scope>
    <source>
        <tissue evidence="1">Ovary</tissue>
    </source>
</reference>